<dbReference type="GO" id="GO:0019934">
    <property type="term" value="P:cGMP-mediated signaling"/>
    <property type="evidence" value="ECO:0007669"/>
    <property type="project" value="TreeGrafter"/>
</dbReference>
<dbReference type="PANTHER" id="PTHR45655">
    <property type="entry name" value="GUANYLATE CYCLASE SOLUBLE SUBUNIT BETA-2"/>
    <property type="match status" value="1"/>
</dbReference>
<accession>A0AAV6UP03</accession>
<dbReference type="Gene3D" id="3.90.1520.10">
    <property type="entry name" value="H-NOX domain"/>
    <property type="match status" value="1"/>
</dbReference>
<comment type="caution">
    <text evidence="2">The sequence shown here is derived from an EMBL/GenBank/DDBJ whole genome shotgun (WGS) entry which is preliminary data.</text>
</comment>
<organism evidence="2 3">
    <name type="scientific">Oedothorax gibbosus</name>
    <dbReference type="NCBI Taxonomy" id="931172"/>
    <lineage>
        <taxon>Eukaryota</taxon>
        <taxon>Metazoa</taxon>
        <taxon>Ecdysozoa</taxon>
        <taxon>Arthropoda</taxon>
        <taxon>Chelicerata</taxon>
        <taxon>Arachnida</taxon>
        <taxon>Araneae</taxon>
        <taxon>Araneomorphae</taxon>
        <taxon>Entelegynae</taxon>
        <taxon>Araneoidea</taxon>
        <taxon>Linyphiidae</taxon>
        <taxon>Erigoninae</taxon>
        <taxon>Oedothorax</taxon>
    </lineage>
</organism>
<evidence type="ECO:0000313" key="2">
    <source>
        <dbReference type="EMBL" id="KAG8185336.1"/>
    </source>
</evidence>
<dbReference type="InterPro" id="IPR024096">
    <property type="entry name" value="NO_sig/Golgi_transp_ligand-bd"/>
</dbReference>
<name>A0AAV6UP03_9ARAC</name>
<dbReference type="InterPro" id="IPR038158">
    <property type="entry name" value="H-NOX_domain_sf"/>
</dbReference>
<gene>
    <name evidence="2" type="ORF">JTE90_008239</name>
</gene>
<evidence type="ECO:0000313" key="3">
    <source>
        <dbReference type="Proteomes" id="UP000827092"/>
    </source>
</evidence>
<dbReference type="GO" id="GO:0008074">
    <property type="term" value="C:guanylate cyclase complex, soluble"/>
    <property type="evidence" value="ECO:0007669"/>
    <property type="project" value="TreeGrafter"/>
</dbReference>
<dbReference type="GO" id="GO:0004383">
    <property type="term" value="F:guanylate cyclase activity"/>
    <property type="evidence" value="ECO:0007669"/>
    <property type="project" value="TreeGrafter"/>
</dbReference>
<dbReference type="Pfam" id="PF07700">
    <property type="entry name" value="HNOB"/>
    <property type="match status" value="1"/>
</dbReference>
<keyword evidence="3" id="KW-1185">Reference proteome</keyword>
<dbReference type="SUPFAM" id="SSF111126">
    <property type="entry name" value="Ligand-binding domain in the NO signalling and Golgi transport"/>
    <property type="match status" value="1"/>
</dbReference>
<dbReference type="GO" id="GO:0070482">
    <property type="term" value="P:response to oxygen levels"/>
    <property type="evidence" value="ECO:0007669"/>
    <property type="project" value="TreeGrafter"/>
</dbReference>
<dbReference type="GO" id="GO:0020037">
    <property type="term" value="F:heme binding"/>
    <property type="evidence" value="ECO:0007669"/>
    <property type="project" value="InterPro"/>
</dbReference>
<dbReference type="AlphaFoldDB" id="A0AAV6UP03"/>
<reference evidence="2 3" key="1">
    <citation type="journal article" date="2022" name="Nat. Ecol. Evol.">
        <title>A masculinizing supergene underlies an exaggerated male reproductive morph in a spider.</title>
        <authorList>
            <person name="Hendrickx F."/>
            <person name="De Corte Z."/>
            <person name="Sonet G."/>
            <person name="Van Belleghem S.M."/>
            <person name="Kostlbacher S."/>
            <person name="Vangestel C."/>
        </authorList>
    </citation>
    <scope>NUCLEOTIDE SEQUENCE [LARGE SCALE GENOMIC DNA]</scope>
    <source>
        <strain evidence="2">W744_W776</strain>
    </source>
</reference>
<dbReference type="PANTHER" id="PTHR45655:SF5">
    <property type="entry name" value="SOLUBLE GUANYLATE CYCLASE 89DA-RELATED"/>
    <property type="match status" value="1"/>
</dbReference>
<sequence length="73" mass="8574">MMVLVYTSRNSPYLKPNMYGMLLESIQHFVREEYGEEVWKKILEDSGYKNAVFTTHQVYPDMLIPCLAHACSR</sequence>
<dbReference type="EMBL" id="JAFNEN010000339">
    <property type="protein sequence ID" value="KAG8185336.1"/>
    <property type="molecule type" value="Genomic_DNA"/>
</dbReference>
<evidence type="ECO:0000259" key="1">
    <source>
        <dbReference type="Pfam" id="PF07700"/>
    </source>
</evidence>
<protein>
    <recommendedName>
        <fullName evidence="1">Heme NO-binding domain-containing protein</fullName>
    </recommendedName>
</protein>
<dbReference type="InterPro" id="IPR011644">
    <property type="entry name" value="Heme_NO-bd"/>
</dbReference>
<dbReference type="Proteomes" id="UP000827092">
    <property type="component" value="Unassembled WGS sequence"/>
</dbReference>
<proteinExistence type="predicted"/>
<feature type="domain" description="Heme NO-binding" evidence="1">
    <location>
        <begin position="19"/>
        <end position="72"/>
    </location>
</feature>